<evidence type="ECO:0000313" key="1">
    <source>
        <dbReference type="EMBL" id="GAH35213.1"/>
    </source>
</evidence>
<gene>
    <name evidence="1" type="ORF">S03H2_17974</name>
</gene>
<dbReference type="AlphaFoldDB" id="X1GQC7"/>
<feature type="non-terminal residue" evidence="1">
    <location>
        <position position="152"/>
    </location>
</feature>
<name>X1GQC7_9ZZZZ</name>
<organism evidence="1">
    <name type="scientific">marine sediment metagenome</name>
    <dbReference type="NCBI Taxonomy" id="412755"/>
    <lineage>
        <taxon>unclassified sequences</taxon>
        <taxon>metagenomes</taxon>
        <taxon>ecological metagenomes</taxon>
    </lineage>
</organism>
<reference evidence="1" key="1">
    <citation type="journal article" date="2014" name="Front. Microbiol.">
        <title>High frequency of phylogenetically diverse reductive dehalogenase-homologous genes in deep subseafloor sedimentary metagenomes.</title>
        <authorList>
            <person name="Kawai M."/>
            <person name="Futagami T."/>
            <person name="Toyoda A."/>
            <person name="Takaki Y."/>
            <person name="Nishi S."/>
            <person name="Hori S."/>
            <person name="Arai W."/>
            <person name="Tsubouchi T."/>
            <person name="Morono Y."/>
            <person name="Uchiyama I."/>
            <person name="Ito T."/>
            <person name="Fujiyama A."/>
            <person name="Inagaki F."/>
            <person name="Takami H."/>
        </authorList>
    </citation>
    <scope>NUCLEOTIDE SEQUENCE</scope>
    <source>
        <strain evidence="1">Expedition CK06-06</strain>
    </source>
</reference>
<accession>X1GQC7</accession>
<protein>
    <submittedName>
        <fullName evidence="1">Uncharacterized protein</fullName>
    </submittedName>
</protein>
<sequence>MSISFDVHITALVHLYAQDHGGMSAFNEGEISVIRSAIIEYRTMGSTTIDAEVNAWMSRQSIEDVDFPEVDQGSLSDSLLFTYNKIATMLGLNNVTLAASITEANRATQQSLFPFYTFEKGEREEPVSHPVLDLMEDMNLLDGESSDWIRQI</sequence>
<dbReference type="EMBL" id="BARU01009299">
    <property type="protein sequence ID" value="GAH35213.1"/>
    <property type="molecule type" value="Genomic_DNA"/>
</dbReference>
<proteinExistence type="predicted"/>
<comment type="caution">
    <text evidence="1">The sequence shown here is derived from an EMBL/GenBank/DDBJ whole genome shotgun (WGS) entry which is preliminary data.</text>
</comment>